<protein>
    <submittedName>
        <fullName evidence="2">Uncharacterized protein</fullName>
    </submittedName>
</protein>
<feature type="compositionally biased region" description="Low complexity" evidence="1">
    <location>
        <begin position="375"/>
        <end position="393"/>
    </location>
</feature>
<gene>
    <name evidence="2" type="ORF">ElP_21590</name>
</gene>
<organism evidence="2 3">
    <name type="scientific">Tautonia plasticadhaerens</name>
    <dbReference type="NCBI Taxonomy" id="2527974"/>
    <lineage>
        <taxon>Bacteria</taxon>
        <taxon>Pseudomonadati</taxon>
        <taxon>Planctomycetota</taxon>
        <taxon>Planctomycetia</taxon>
        <taxon>Isosphaerales</taxon>
        <taxon>Isosphaeraceae</taxon>
        <taxon>Tautonia</taxon>
    </lineage>
</organism>
<dbReference type="Proteomes" id="UP000317835">
    <property type="component" value="Chromosome"/>
</dbReference>
<evidence type="ECO:0000313" key="3">
    <source>
        <dbReference type="Proteomes" id="UP000317835"/>
    </source>
</evidence>
<sequence length="524" mass="56574">MGTPSPKQVEANRRNAQRSTGPRTPGGKHRSRSNGLKHGFAALVVVPESDRAAYEAELARWRKEAGPENVVEDHLVLRAAVGSVALKRLDRAREDSRQEAAREEVRSWEDRQRHRARRRAQDLPKDPGHVLFDLEASAFGCDWLIRRWESLDAPLRLGNGWDQRTVLRAQLLLGLPEGLPGPDAEPEVRLLWRLAASCSPSTVTRIPDAPGEDPVPADPAGARAALRAFIAEQVDRLVALREESWAQVEGPSRDAVVSRAMAADPSTGGQLRQRYARDADRSANAAVRLYLNLRDRRRRELLERSKEARHCTLPRAPVGGGWWRELDSDPTPPGFERIGVDAACPGLDLGPDLSPSIGTGLAPGPEAIPIPPEPSSIGARPRSGPRSSPGSIGRRPRPPPRSGRPSPRLPRPDSGPNSPVRRDGPNPFRRRNSPTIRRKSRTQVMSSDTGSRPGLPASRGAPCHIRPPTAPADRGPIAPRPDRSGEGPAAPLPGPSRRPEGPDGPGGPGRAAEGRSQTGGGLVG</sequence>
<dbReference type="AlphaFoldDB" id="A0A518H0A6"/>
<feature type="region of interest" description="Disordered" evidence="1">
    <location>
        <begin position="1"/>
        <end position="38"/>
    </location>
</feature>
<feature type="compositionally biased region" description="Basic residues" evidence="1">
    <location>
        <begin position="428"/>
        <end position="441"/>
    </location>
</feature>
<dbReference type="RefSeq" id="WP_145269055.1">
    <property type="nucleotide sequence ID" value="NZ_CP036426.1"/>
</dbReference>
<dbReference type="OrthoDB" id="21490at2"/>
<evidence type="ECO:0000313" key="2">
    <source>
        <dbReference type="EMBL" id="QDV34274.1"/>
    </source>
</evidence>
<reference evidence="2 3" key="1">
    <citation type="submission" date="2019-02" db="EMBL/GenBank/DDBJ databases">
        <title>Deep-cultivation of Planctomycetes and their phenomic and genomic characterization uncovers novel biology.</title>
        <authorList>
            <person name="Wiegand S."/>
            <person name="Jogler M."/>
            <person name="Boedeker C."/>
            <person name="Pinto D."/>
            <person name="Vollmers J."/>
            <person name="Rivas-Marin E."/>
            <person name="Kohn T."/>
            <person name="Peeters S.H."/>
            <person name="Heuer A."/>
            <person name="Rast P."/>
            <person name="Oberbeckmann S."/>
            <person name="Bunk B."/>
            <person name="Jeske O."/>
            <person name="Meyerdierks A."/>
            <person name="Storesund J.E."/>
            <person name="Kallscheuer N."/>
            <person name="Luecker S."/>
            <person name="Lage O.M."/>
            <person name="Pohl T."/>
            <person name="Merkel B.J."/>
            <person name="Hornburger P."/>
            <person name="Mueller R.-W."/>
            <person name="Bruemmer F."/>
            <person name="Labrenz M."/>
            <person name="Spormann A.M."/>
            <person name="Op den Camp H."/>
            <person name="Overmann J."/>
            <person name="Amann R."/>
            <person name="Jetten M.S.M."/>
            <person name="Mascher T."/>
            <person name="Medema M.H."/>
            <person name="Devos D.P."/>
            <person name="Kaster A.-K."/>
            <person name="Ovreas L."/>
            <person name="Rohde M."/>
            <person name="Galperin M.Y."/>
            <person name="Jogler C."/>
        </authorList>
    </citation>
    <scope>NUCLEOTIDE SEQUENCE [LARGE SCALE GENOMIC DNA]</scope>
    <source>
        <strain evidence="2 3">ElP</strain>
    </source>
</reference>
<dbReference type="KEGG" id="tpla:ElP_21590"/>
<keyword evidence="3" id="KW-1185">Reference proteome</keyword>
<feature type="compositionally biased region" description="Basic and acidic residues" evidence="1">
    <location>
        <begin position="91"/>
        <end position="112"/>
    </location>
</feature>
<name>A0A518H0A6_9BACT</name>
<evidence type="ECO:0000256" key="1">
    <source>
        <dbReference type="SAM" id="MobiDB-lite"/>
    </source>
</evidence>
<proteinExistence type="predicted"/>
<dbReference type="EMBL" id="CP036426">
    <property type="protein sequence ID" value="QDV34274.1"/>
    <property type="molecule type" value="Genomic_DNA"/>
</dbReference>
<accession>A0A518H0A6</accession>
<feature type="region of interest" description="Disordered" evidence="1">
    <location>
        <begin position="91"/>
        <end position="121"/>
    </location>
</feature>
<feature type="region of interest" description="Disordered" evidence="1">
    <location>
        <begin position="346"/>
        <end position="524"/>
    </location>
</feature>